<reference evidence="1 9" key="4">
    <citation type="submission" date="2019-04" db="EMBL/GenBank/DDBJ databases">
        <title>Step-wise assembly of the neonatal virome modulated by breast feeding.</title>
        <authorList>
            <person name="Liang G."/>
            <person name="Bushman F."/>
        </authorList>
    </citation>
    <scope>NUCLEOTIDE SEQUENCE [LARGE SCALE GENOMIC DNA]</scope>
    <source>
        <strain evidence="1 9">E3754</strain>
    </source>
</reference>
<organism evidence="2 6">
    <name type="scientific">Enterococcus faecalis</name>
    <name type="common">Streptococcus faecalis</name>
    <dbReference type="NCBI Taxonomy" id="1351"/>
    <lineage>
        <taxon>Bacteria</taxon>
        <taxon>Bacillati</taxon>
        <taxon>Bacillota</taxon>
        <taxon>Bacilli</taxon>
        <taxon>Lactobacillales</taxon>
        <taxon>Enterococcaceae</taxon>
        <taxon>Enterococcus</taxon>
    </lineage>
</organism>
<dbReference type="Proteomes" id="UP000292223">
    <property type="component" value="Unassembled WGS sequence"/>
</dbReference>
<accession>A0A1J6YP66</accession>
<protein>
    <submittedName>
        <fullName evidence="2">Uncharacterized protein</fullName>
    </submittedName>
</protein>
<reference evidence="5 8" key="3">
    <citation type="submission" date="2019-02" db="EMBL/GenBank/DDBJ databases">
        <title>From farm to fork: dissemination of Tn554::fexA-optrA in linezolid-resistant Enterococcus faecalis clones from chicken feces and meat in Tunisia.</title>
        <authorList>
            <person name="Tedim A.P."/>
            <person name="Elghaieb H."/>
            <person name="Abbassi M.S."/>
            <person name="Novais C."/>
            <person name="Hassen A."/>
            <person name="Peixe L."/>
            <person name="Freitas A.R."/>
        </authorList>
    </citation>
    <scope>NUCLEOTIDE SEQUENCE [LARGE SCALE GENOMIC DNA]</scope>
    <source>
        <strain evidence="5 8">728T</strain>
    </source>
</reference>
<dbReference type="EMBL" id="RKMZ01000001">
    <property type="protein sequence ID" value="ROX35336.1"/>
    <property type="molecule type" value="Genomic_DNA"/>
</dbReference>
<dbReference type="Proteomes" id="UP000429730">
    <property type="component" value="Unassembled WGS sequence"/>
</dbReference>
<evidence type="ECO:0000313" key="1">
    <source>
        <dbReference type="EMBL" id="MXS51945.1"/>
    </source>
</evidence>
<dbReference type="AlphaFoldDB" id="A0A1J6YP66"/>
<dbReference type="EMBL" id="WVTJ01000005">
    <property type="protein sequence ID" value="MXS51945.1"/>
    <property type="molecule type" value="Genomic_DNA"/>
</dbReference>
<name>A0A1J6YP66_ENTFL</name>
<evidence type="ECO:0000313" key="6">
    <source>
        <dbReference type="Proteomes" id="UP000244140"/>
    </source>
</evidence>
<reference evidence="4 7" key="2">
    <citation type="submission" date="2018-10" db="EMBL/GenBank/DDBJ databases">
        <title>Genotypes and phenotypes of Enterococci isolated from broiler chickens.</title>
        <authorList>
            <person name="Muhammad A.R."/>
            <person name="Diarra M.S."/>
        </authorList>
    </citation>
    <scope>NUCLEOTIDE SEQUENCE [LARGE SCALE GENOMIC DNA]</scope>
    <source>
        <strain evidence="4 7">LIT2 A36'</strain>
    </source>
</reference>
<evidence type="ECO:0000313" key="2">
    <source>
        <dbReference type="EMBL" id="PTN77289.1"/>
    </source>
</evidence>
<gene>
    <name evidence="3" type="ORF">CGZ46_05420</name>
    <name evidence="2" type="ORF">DAI13_05905</name>
    <name evidence="4" type="ORF">EGW16_03055</name>
    <name evidence="5" type="ORF">EU507_00495</name>
    <name evidence="1" type="ORF">GTI81_04280</name>
</gene>
<reference evidence="3" key="5">
    <citation type="submission" date="2019-07" db="EMBL/GenBank/DDBJ databases">
        <title>Transferable Resistance Gene optrA in Enterococcus faecalis from Swine in Brazil.</title>
        <authorList>
            <person name="Almeida L.M."/>
            <person name="Lebreton F."/>
            <person name="Gaca A."/>
            <person name="Bispo P.M."/>
            <person name="Saavedra J."/>
            <person name="Filsner P."/>
            <person name="Moreno A.M."/>
            <person name="Mamizuka E.M."/>
            <person name="Gilmore M.S."/>
        </authorList>
    </citation>
    <scope>NUCLEOTIDE SEQUENCE</scope>
    <source>
        <strain evidence="3">L15</strain>
    </source>
</reference>
<sequence length="51" mass="5900">MIGSVQLTKLNQLVTLKTATARGCLFYFLLFFHSIKIPEKFSFFLSLIMIE</sequence>
<proteinExistence type="predicted"/>
<dbReference type="EMBL" id="PZZH01000001">
    <property type="protein sequence ID" value="PTN77289.1"/>
    <property type="molecule type" value="Genomic_DNA"/>
</dbReference>
<evidence type="ECO:0000313" key="7">
    <source>
        <dbReference type="Proteomes" id="UP000281488"/>
    </source>
</evidence>
<dbReference type="Proteomes" id="UP000244140">
    <property type="component" value="Unassembled WGS sequence"/>
</dbReference>
<dbReference type="EMBL" id="SEWT01000001">
    <property type="protein sequence ID" value="RYU35760.1"/>
    <property type="molecule type" value="Genomic_DNA"/>
</dbReference>
<dbReference type="EMBL" id="CP042213">
    <property type="protein sequence ID" value="QFY92170.1"/>
    <property type="molecule type" value="Genomic_DNA"/>
</dbReference>
<evidence type="ECO:0000313" key="4">
    <source>
        <dbReference type="EMBL" id="ROX35336.1"/>
    </source>
</evidence>
<evidence type="ECO:0000313" key="5">
    <source>
        <dbReference type="EMBL" id="RYU35760.1"/>
    </source>
</evidence>
<evidence type="ECO:0000313" key="9">
    <source>
        <dbReference type="Proteomes" id="UP000429730"/>
    </source>
</evidence>
<evidence type="ECO:0000313" key="3">
    <source>
        <dbReference type="EMBL" id="QFY92170.1"/>
    </source>
</evidence>
<reference evidence="2 6" key="1">
    <citation type="submission" date="2018-04" db="EMBL/GenBank/DDBJ databases">
        <authorList>
            <person name="Van Tyne D."/>
        </authorList>
    </citation>
    <scope>NUCLEOTIDE SEQUENCE [LARGE SCALE GENOMIC DNA]</scope>
    <source>
        <strain evidence="2 6">B2535</strain>
    </source>
</reference>
<evidence type="ECO:0000313" key="8">
    <source>
        <dbReference type="Proteomes" id="UP000292223"/>
    </source>
</evidence>
<dbReference type="Proteomes" id="UP000281488">
    <property type="component" value="Unassembled WGS sequence"/>
</dbReference>